<evidence type="ECO:0000256" key="8">
    <source>
        <dbReference type="SAM" id="MobiDB-lite"/>
    </source>
</evidence>
<feature type="compositionally biased region" description="Basic and acidic residues" evidence="8">
    <location>
        <begin position="886"/>
        <end position="905"/>
    </location>
</feature>
<evidence type="ECO:0000313" key="10">
    <source>
        <dbReference type="EMBL" id="CAI2378370.1"/>
    </source>
</evidence>
<keyword evidence="3 6" id="KW-0863">Zinc-finger</keyword>
<sequence>MSNDGLNPIDTKKRNSMTTENNRANKSENFFAGNIKNKHFNDLSVKNKKPTSFNLDRNKDQIIEERSDDGGRDDEHLDEENREHGSCDVCGKKTQNCCPCNQAFYCSEAHQKSDWKRHKNLHKSIMGGIKKRKESDTPIQLEKRRLTVTQPITSNSLQVPEKKIPKKKYKYADQFNLDEEKAMKKERRWEMILYFQYKKDYKKMLEMAVSYYNDNKSDTDFINCLLYAKALILRNRHDKANEILNECFEIMSRIKLSYKDITKNVKTEKKENQLDFFDEQRTITKNTGKSVKMSTWNYFKMVLSAYATLAALYSHIGNQKSSEEVYGIYASIIEKFYGNNSLESGHCFYSIGVFYIEQEMYHKALKCFEKALFVMERIFRTHLHPSIADCHYFLSVIFKRQRLFERAKGEIRKCIDIRKEAIGKDSLPLAHAYEHLAKILFQMKNKSKVLEYINMALNIWRSKVTNPNHPDLLRVSMLALIFAKEINKETEERQEKIKNDKIMQKEDAYDDSFITPLNLSKLLSAKYKADQEVNRDIKHDNSQENHPSESNNSYSRIISEPRNTSHILKDGFDNVMGLFKIEDKGNANSYIVTFILSLTENQLEVLNHNMNLINPGPRTTIQEIDLDFKNQLKPFQYELFKKSRIWTIPKDNYLILNKENSRLSPELRKRLLLNSEITPGNLLIIENSPHYDQELLAREQEEDEKFLDMMRQKTGSEMLKFLLPEQLRIFENIILYKYPLKYFTNTIKESQVDAFKQEINASFQSNQVYSNEDDYFKEGEQANSYFEDEDDEVNPQEYADAIIQGINSIQTLEVFTYLDFGIDYPPDYFQVRELDELKEDFISFVNKLTPSQVRQIYKKNPILTSESMMNSLLNKQSFGNEMSQESQHELFLDNQSKEESKHDLTEGEEEELQDKFKYFDEKNISTDKIKIQDREEPSESFHPLTRANPKTISSIGKFTNTEGDDHENLFEDLNRELNPDHHPATPTKRY</sequence>
<feature type="region of interest" description="Disordered" evidence="8">
    <location>
        <begin position="928"/>
        <end position="990"/>
    </location>
</feature>
<evidence type="ECO:0000259" key="9">
    <source>
        <dbReference type="PROSITE" id="PS50865"/>
    </source>
</evidence>
<dbReference type="AlphaFoldDB" id="A0AAD1XUC3"/>
<evidence type="ECO:0000256" key="5">
    <source>
        <dbReference type="ARBA" id="ARBA00022833"/>
    </source>
</evidence>
<feature type="region of interest" description="Disordered" evidence="8">
    <location>
        <begin position="1"/>
        <end position="27"/>
    </location>
</feature>
<evidence type="ECO:0000256" key="4">
    <source>
        <dbReference type="ARBA" id="ARBA00022803"/>
    </source>
</evidence>
<dbReference type="SMART" id="SM00028">
    <property type="entry name" value="TPR"/>
    <property type="match status" value="3"/>
</dbReference>
<dbReference type="Gene3D" id="6.10.140.2220">
    <property type="match status" value="1"/>
</dbReference>
<dbReference type="EMBL" id="CAMPGE010020088">
    <property type="protein sequence ID" value="CAI2378370.1"/>
    <property type="molecule type" value="Genomic_DNA"/>
</dbReference>
<dbReference type="Pfam" id="PF01753">
    <property type="entry name" value="zf-MYND"/>
    <property type="match status" value="1"/>
</dbReference>
<feature type="compositionally biased region" description="Basic and acidic residues" evidence="8">
    <location>
        <begin position="966"/>
        <end position="983"/>
    </location>
</feature>
<gene>
    <name evidence="10" type="ORF">ECRASSUSDP1_LOCUS19765</name>
</gene>
<keyword evidence="1" id="KW-0479">Metal-binding</keyword>
<feature type="compositionally biased region" description="Basic and acidic residues" evidence="8">
    <location>
        <begin position="928"/>
        <end position="939"/>
    </location>
</feature>
<protein>
    <recommendedName>
        <fullName evidence="9">MYND-type domain-containing protein</fullName>
    </recommendedName>
</protein>
<feature type="compositionally biased region" description="Polar residues" evidence="8">
    <location>
        <begin position="16"/>
        <end position="27"/>
    </location>
</feature>
<keyword evidence="11" id="KW-1185">Reference proteome</keyword>
<keyword evidence="5" id="KW-0862">Zinc</keyword>
<keyword evidence="2" id="KW-0677">Repeat</keyword>
<dbReference type="InterPro" id="IPR019734">
    <property type="entry name" value="TPR_rpt"/>
</dbReference>
<dbReference type="InterPro" id="IPR011990">
    <property type="entry name" value="TPR-like_helical_dom_sf"/>
</dbReference>
<organism evidence="10 11">
    <name type="scientific">Euplotes crassus</name>
    <dbReference type="NCBI Taxonomy" id="5936"/>
    <lineage>
        <taxon>Eukaryota</taxon>
        <taxon>Sar</taxon>
        <taxon>Alveolata</taxon>
        <taxon>Ciliophora</taxon>
        <taxon>Intramacronucleata</taxon>
        <taxon>Spirotrichea</taxon>
        <taxon>Hypotrichia</taxon>
        <taxon>Euplotida</taxon>
        <taxon>Euplotidae</taxon>
        <taxon>Moneuplotes</taxon>
    </lineage>
</organism>
<dbReference type="SUPFAM" id="SSF48452">
    <property type="entry name" value="TPR-like"/>
    <property type="match status" value="2"/>
</dbReference>
<feature type="region of interest" description="Disordered" evidence="8">
    <location>
        <begin position="879"/>
        <end position="911"/>
    </location>
</feature>
<evidence type="ECO:0000256" key="1">
    <source>
        <dbReference type="ARBA" id="ARBA00022723"/>
    </source>
</evidence>
<feature type="region of interest" description="Disordered" evidence="8">
    <location>
        <begin position="536"/>
        <end position="556"/>
    </location>
</feature>
<feature type="compositionally biased region" description="Polar residues" evidence="8">
    <location>
        <begin position="948"/>
        <end position="961"/>
    </location>
</feature>
<evidence type="ECO:0000256" key="6">
    <source>
        <dbReference type="PROSITE-ProRule" id="PRU00134"/>
    </source>
</evidence>
<dbReference type="InterPro" id="IPR002893">
    <property type="entry name" value="Znf_MYND"/>
</dbReference>
<dbReference type="GO" id="GO:0008270">
    <property type="term" value="F:zinc ion binding"/>
    <property type="evidence" value="ECO:0007669"/>
    <property type="project" value="UniProtKB-KW"/>
</dbReference>
<evidence type="ECO:0000256" key="2">
    <source>
        <dbReference type="ARBA" id="ARBA00022737"/>
    </source>
</evidence>
<dbReference type="PROSITE" id="PS50005">
    <property type="entry name" value="TPR"/>
    <property type="match status" value="1"/>
</dbReference>
<keyword evidence="4 7" id="KW-0802">TPR repeat</keyword>
<evidence type="ECO:0000256" key="7">
    <source>
        <dbReference type="PROSITE-ProRule" id="PRU00339"/>
    </source>
</evidence>
<feature type="repeat" description="TPR" evidence="7">
    <location>
        <begin position="345"/>
        <end position="378"/>
    </location>
</feature>
<feature type="domain" description="MYND-type" evidence="9">
    <location>
        <begin position="87"/>
        <end position="122"/>
    </location>
</feature>
<dbReference type="Gene3D" id="1.25.40.10">
    <property type="entry name" value="Tetratricopeptide repeat domain"/>
    <property type="match status" value="1"/>
</dbReference>
<evidence type="ECO:0000256" key="3">
    <source>
        <dbReference type="ARBA" id="ARBA00022771"/>
    </source>
</evidence>
<dbReference type="PANTHER" id="PTHR45641">
    <property type="entry name" value="TETRATRICOPEPTIDE REPEAT PROTEIN (AFU_ORTHOLOGUE AFUA_6G03870)"/>
    <property type="match status" value="1"/>
</dbReference>
<evidence type="ECO:0000313" key="11">
    <source>
        <dbReference type="Proteomes" id="UP001295684"/>
    </source>
</evidence>
<dbReference type="Proteomes" id="UP001295684">
    <property type="component" value="Unassembled WGS sequence"/>
</dbReference>
<dbReference type="PANTHER" id="PTHR45641:SF19">
    <property type="entry name" value="NEPHROCYSTIN-3"/>
    <property type="match status" value="1"/>
</dbReference>
<feature type="region of interest" description="Disordered" evidence="8">
    <location>
        <begin position="45"/>
        <end position="85"/>
    </location>
</feature>
<dbReference type="PROSITE" id="PS50865">
    <property type="entry name" value="ZF_MYND_2"/>
    <property type="match status" value="1"/>
</dbReference>
<feature type="compositionally biased region" description="Basic and acidic residues" evidence="8">
    <location>
        <begin position="536"/>
        <end position="547"/>
    </location>
</feature>
<feature type="compositionally biased region" description="Basic and acidic residues" evidence="8">
    <location>
        <begin position="56"/>
        <end position="85"/>
    </location>
</feature>
<accession>A0AAD1XUC3</accession>
<comment type="caution">
    <text evidence="10">The sequence shown here is derived from an EMBL/GenBank/DDBJ whole genome shotgun (WGS) entry which is preliminary data.</text>
</comment>
<dbReference type="SUPFAM" id="SSF144232">
    <property type="entry name" value="HIT/MYND zinc finger-like"/>
    <property type="match status" value="1"/>
</dbReference>
<proteinExistence type="predicted"/>
<reference evidence="10" key="1">
    <citation type="submission" date="2023-07" db="EMBL/GenBank/DDBJ databases">
        <authorList>
            <consortium name="AG Swart"/>
            <person name="Singh M."/>
            <person name="Singh A."/>
            <person name="Seah K."/>
            <person name="Emmerich C."/>
        </authorList>
    </citation>
    <scope>NUCLEOTIDE SEQUENCE</scope>
    <source>
        <strain evidence="10">DP1</strain>
    </source>
</reference>
<name>A0AAD1XUC3_EUPCR</name>